<accession>A0ABW4ED31</accession>
<feature type="signal peptide" evidence="4">
    <location>
        <begin position="1"/>
        <end position="24"/>
    </location>
</feature>
<evidence type="ECO:0000313" key="5">
    <source>
        <dbReference type="EMBL" id="MFD1508531.1"/>
    </source>
</evidence>
<feature type="chain" id="PRO_5045929531" evidence="4">
    <location>
        <begin position="25"/>
        <end position="355"/>
    </location>
</feature>
<dbReference type="Gene3D" id="3.40.190.170">
    <property type="entry name" value="Bacterial extracellular solute-binding protein, family 7"/>
    <property type="match status" value="1"/>
</dbReference>
<keyword evidence="2 4" id="KW-0732">Signal</keyword>
<comment type="subcellular location">
    <subcellularLocation>
        <location evidence="1">Periplasm</location>
    </subcellularLocation>
</comment>
<dbReference type="RefSeq" id="WP_379913226.1">
    <property type="nucleotide sequence ID" value="NZ_JBHUDD010000027.1"/>
</dbReference>
<keyword evidence="3" id="KW-0574">Periplasm</keyword>
<dbReference type="Pfam" id="PF03480">
    <property type="entry name" value="DctP"/>
    <property type="match status" value="1"/>
</dbReference>
<dbReference type="EMBL" id="JBHUDD010000027">
    <property type="protein sequence ID" value="MFD1508531.1"/>
    <property type="molecule type" value="Genomic_DNA"/>
</dbReference>
<protein>
    <submittedName>
        <fullName evidence="5">C4-dicarboxylate TRAP transporter substrate-binding protein</fullName>
    </submittedName>
</protein>
<name>A0ABW4ED31_9RHOB</name>
<evidence type="ECO:0000256" key="4">
    <source>
        <dbReference type="SAM" id="SignalP"/>
    </source>
</evidence>
<gene>
    <name evidence="5" type="ORF">ACFTOW_03820</name>
</gene>
<dbReference type="InterPro" id="IPR038404">
    <property type="entry name" value="TRAP_DctP_sf"/>
</dbReference>
<comment type="caution">
    <text evidence="5">The sequence shown here is derived from an EMBL/GenBank/DDBJ whole genome shotgun (WGS) entry which is preliminary data.</text>
</comment>
<dbReference type="InterPro" id="IPR018389">
    <property type="entry name" value="DctP_fam"/>
</dbReference>
<dbReference type="PANTHER" id="PTHR33376">
    <property type="match status" value="1"/>
</dbReference>
<proteinExistence type="predicted"/>
<dbReference type="PANTHER" id="PTHR33376:SF15">
    <property type="entry name" value="BLL6794 PROTEIN"/>
    <property type="match status" value="1"/>
</dbReference>
<evidence type="ECO:0000256" key="1">
    <source>
        <dbReference type="ARBA" id="ARBA00004418"/>
    </source>
</evidence>
<evidence type="ECO:0000256" key="3">
    <source>
        <dbReference type="ARBA" id="ARBA00022764"/>
    </source>
</evidence>
<organism evidence="5 6">
    <name type="scientific">Lacimonas salitolerans</name>
    <dbReference type="NCBI Taxonomy" id="1323750"/>
    <lineage>
        <taxon>Bacteria</taxon>
        <taxon>Pseudomonadati</taxon>
        <taxon>Pseudomonadota</taxon>
        <taxon>Alphaproteobacteria</taxon>
        <taxon>Rhodobacterales</taxon>
        <taxon>Paracoccaceae</taxon>
        <taxon>Lacimonas</taxon>
    </lineage>
</organism>
<evidence type="ECO:0000313" key="6">
    <source>
        <dbReference type="Proteomes" id="UP001597186"/>
    </source>
</evidence>
<keyword evidence="6" id="KW-1185">Reference proteome</keyword>
<dbReference type="CDD" id="cd13666">
    <property type="entry name" value="PBP2_TRAP_DctP_like_1"/>
    <property type="match status" value="1"/>
</dbReference>
<dbReference type="Proteomes" id="UP001597186">
    <property type="component" value="Unassembled WGS sequence"/>
</dbReference>
<evidence type="ECO:0000256" key="2">
    <source>
        <dbReference type="ARBA" id="ARBA00022729"/>
    </source>
</evidence>
<dbReference type="NCBIfam" id="NF037995">
    <property type="entry name" value="TRAP_S1"/>
    <property type="match status" value="1"/>
</dbReference>
<sequence length="355" mass="37865">MTPRLTPKLIAAAMALGAMPAASVAETYNVTVAAGHPPVFRWVRMISEQFIPTVQAELESTGHTINFSEQYGGAIAGVGEELEAVEAGLAEIGTCQSLFDPAKLAVQNVTYYTPFVSADVRRVATTVHALHDDNPDMLRAYADNGVVYIGAPIGIDDYLLMTNFLVESLDDLNGRKIAAPGAAINWLSGTGAVGVAGNLTTYYNEINTGVYDGVLVFASAALPGKLYEVAPYVTKFGLGAQYAGSLCANEAWYEGLPDEVKAALEKGSDAAMTWYHDDLENFVEIALSSMAEEGATITDATPEMRQAWAANMDNAAKTWAEALDAQGRPASNILSAYMDAMRDAGATPLRDWDKE</sequence>
<reference evidence="6" key="1">
    <citation type="journal article" date="2019" name="Int. J. Syst. Evol. Microbiol.">
        <title>The Global Catalogue of Microorganisms (GCM) 10K type strain sequencing project: providing services to taxonomists for standard genome sequencing and annotation.</title>
        <authorList>
            <consortium name="The Broad Institute Genomics Platform"/>
            <consortium name="The Broad Institute Genome Sequencing Center for Infectious Disease"/>
            <person name="Wu L."/>
            <person name="Ma J."/>
        </authorList>
    </citation>
    <scope>NUCLEOTIDE SEQUENCE [LARGE SCALE GENOMIC DNA]</scope>
    <source>
        <strain evidence="6">CGMCC 1.12477</strain>
    </source>
</reference>